<dbReference type="GO" id="GO:0005737">
    <property type="term" value="C:cytoplasm"/>
    <property type="evidence" value="ECO:0007669"/>
    <property type="project" value="TreeGrafter"/>
</dbReference>
<evidence type="ECO:0000259" key="8">
    <source>
        <dbReference type="Pfam" id="PF20811"/>
    </source>
</evidence>
<organism evidence="9 10">
    <name type="scientific">Meganyctiphanes norvegica</name>
    <name type="common">Northern krill</name>
    <name type="synonym">Thysanopoda norvegica</name>
    <dbReference type="NCBI Taxonomy" id="48144"/>
    <lineage>
        <taxon>Eukaryota</taxon>
        <taxon>Metazoa</taxon>
        <taxon>Ecdysozoa</taxon>
        <taxon>Arthropoda</taxon>
        <taxon>Crustacea</taxon>
        <taxon>Multicrustacea</taxon>
        <taxon>Malacostraca</taxon>
        <taxon>Eumalacostraca</taxon>
        <taxon>Eucarida</taxon>
        <taxon>Euphausiacea</taxon>
        <taxon>Euphausiidae</taxon>
        <taxon>Meganyctiphanes</taxon>
    </lineage>
</organism>
<dbReference type="InterPro" id="IPR046372">
    <property type="entry name" value="PARG_cat_C"/>
</dbReference>
<name>A0AAV2SNR6_MEGNR</name>
<evidence type="ECO:0000259" key="7">
    <source>
        <dbReference type="Pfam" id="PF05028"/>
    </source>
</evidence>
<dbReference type="GO" id="GO:1990966">
    <property type="term" value="P:ATP generation from poly-ADP-D-ribose"/>
    <property type="evidence" value="ECO:0007669"/>
    <property type="project" value="TreeGrafter"/>
</dbReference>
<dbReference type="AlphaFoldDB" id="A0AAV2SNR6"/>
<sequence>RLFSYDTPNSLAKLKCVINYFRRITVEPPVGCVTFTRQFMYGELLPQWTFSSQPLPRLHVDSEGCIDRTQGFLQVDFANKFLGGGVLGRGCTQEEIFFLLHPELILSRLFTHYLKNSEALIITGVEQFNIGRGYASRFRWSGSYTDNTPLDPWRRRICQVTAIDAVNYCNNPHQQYAPNLIRRELNKAFAGYRPIDTSPGIAAAVATGNWGCGVFGGDVRLKALIQLAVCGQVGRDMAYFTFGNTQLRDELFDIHTFLTDNKVTVGDLSQVLEHYHTSKKEDLDGTDLIHYMYHSIAAYKSDTDDDDDDHDDVRDVHMQQSESKDMKTEKEESKCKNDTEVIEKTSRNISDYFLKKPSNTTINRSNKGLRGDKGNFWKKLFKKQ</sequence>
<dbReference type="Pfam" id="PF20811">
    <property type="entry name" value="PARG_cat_N"/>
    <property type="match status" value="1"/>
</dbReference>
<dbReference type="EC" id="3.2.1.143" evidence="2"/>
<evidence type="ECO:0000256" key="3">
    <source>
        <dbReference type="ARBA" id="ARBA00022801"/>
    </source>
</evidence>
<accession>A0AAV2SNR6</accession>
<reference evidence="9 10" key="1">
    <citation type="submission" date="2024-05" db="EMBL/GenBank/DDBJ databases">
        <authorList>
            <person name="Wallberg A."/>
        </authorList>
    </citation>
    <scope>NUCLEOTIDE SEQUENCE [LARGE SCALE GENOMIC DNA]</scope>
</reference>
<evidence type="ECO:0000313" key="10">
    <source>
        <dbReference type="Proteomes" id="UP001497623"/>
    </source>
</evidence>
<dbReference type="GO" id="GO:0006282">
    <property type="term" value="P:regulation of DNA repair"/>
    <property type="evidence" value="ECO:0007669"/>
    <property type="project" value="InterPro"/>
</dbReference>
<dbReference type="Proteomes" id="UP001497623">
    <property type="component" value="Unassembled WGS sequence"/>
</dbReference>
<comment type="similarity">
    <text evidence="1">Belongs to the poly(ADP-ribose) glycohydrolase family.</text>
</comment>
<gene>
    <name evidence="9" type="ORF">MNOR_LOCUS39830</name>
</gene>
<dbReference type="GO" id="GO:0005975">
    <property type="term" value="P:carbohydrate metabolic process"/>
    <property type="evidence" value="ECO:0007669"/>
    <property type="project" value="InterPro"/>
</dbReference>
<evidence type="ECO:0000256" key="1">
    <source>
        <dbReference type="ARBA" id="ARBA00009545"/>
    </source>
</evidence>
<dbReference type="EMBL" id="CAXKWB010109839">
    <property type="protein sequence ID" value="CAL4231870.1"/>
    <property type="molecule type" value="Genomic_DNA"/>
</dbReference>
<feature type="non-terminal residue" evidence="9">
    <location>
        <position position="1"/>
    </location>
</feature>
<keyword evidence="10" id="KW-1185">Reference proteome</keyword>
<proteinExistence type="inferred from homology"/>
<feature type="active site" evidence="4">
    <location>
        <position position="76"/>
    </location>
</feature>
<dbReference type="Pfam" id="PF05028">
    <property type="entry name" value="PARG_cat_C"/>
    <property type="match status" value="1"/>
</dbReference>
<evidence type="ECO:0000313" key="9">
    <source>
        <dbReference type="EMBL" id="CAL4231870.1"/>
    </source>
</evidence>
<keyword evidence="3" id="KW-0378">Hydrolase</keyword>
<dbReference type="GO" id="GO:0004649">
    <property type="term" value="F:poly(ADP-ribose) glycohydrolase activity"/>
    <property type="evidence" value="ECO:0007669"/>
    <property type="project" value="UniProtKB-EC"/>
</dbReference>
<protein>
    <recommendedName>
        <fullName evidence="2">poly(ADP-ribose) glycohydrolase</fullName>
        <ecNumber evidence="2">3.2.1.143</ecNumber>
    </recommendedName>
</protein>
<feature type="binding site" evidence="5">
    <location>
        <position position="79"/>
    </location>
    <ligand>
        <name>substrate</name>
    </ligand>
</feature>
<dbReference type="PANTHER" id="PTHR12837:SF15">
    <property type="entry name" value="POLY(ADP-RIBOSE) GLYCOHYDROLASE"/>
    <property type="match status" value="1"/>
</dbReference>
<feature type="region of interest" description="Disordered" evidence="6">
    <location>
        <begin position="317"/>
        <end position="338"/>
    </location>
</feature>
<comment type="caution">
    <text evidence="9">The sequence shown here is derived from an EMBL/GenBank/DDBJ whole genome shotgun (WGS) entry which is preliminary data.</text>
</comment>
<feature type="active site" evidence="4">
    <location>
        <position position="95"/>
    </location>
</feature>
<evidence type="ECO:0000256" key="5">
    <source>
        <dbReference type="PIRSR" id="PIRSR607724-2"/>
    </source>
</evidence>
<feature type="binding site" evidence="5">
    <location>
        <position position="134"/>
    </location>
    <ligand>
        <name>substrate</name>
    </ligand>
</feature>
<feature type="active site" evidence="4">
    <location>
        <position position="94"/>
    </location>
</feature>
<dbReference type="GO" id="GO:0009225">
    <property type="term" value="P:nucleotide-sugar metabolic process"/>
    <property type="evidence" value="ECO:0007669"/>
    <property type="project" value="TreeGrafter"/>
</dbReference>
<dbReference type="PANTHER" id="PTHR12837">
    <property type="entry name" value="POLY ADP-RIBOSE GLYCOHYDROLASE"/>
    <property type="match status" value="1"/>
</dbReference>
<dbReference type="InterPro" id="IPR007724">
    <property type="entry name" value="Poly_GlycHdrlase"/>
</dbReference>
<feature type="domain" description="PARG helical" evidence="8">
    <location>
        <begin position="1"/>
        <end position="37"/>
    </location>
</feature>
<dbReference type="InterPro" id="IPR048362">
    <property type="entry name" value="PARG_helical"/>
</dbReference>
<evidence type="ECO:0000256" key="2">
    <source>
        <dbReference type="ARBA" id="ARBA00012255"/>
    </source>
</evidence>
<evidence type="ECO:0000256" key="4">
    <source>
        <dbReference type="PIRSR" id="PIRSR607724-1"/>
    </source>
</evidence>
<evidence type="ECO:0000256" key="6">
    <source>
        <dbReference type="SAM" id="MobiDB-lite"/>
    </source>
</evidence>
<feature type="binding site" evidence="5">
    <location>
        <position position="93"/>
    </location>
    <ligand>
        <name>substrate</name>
    </ligand>
</feature>
<feature type="domain" description="PARG catalytic Macro" evidence="7">
    <location>
        <begin position="46"/>
        <end position="248"/>
    </location>
</feature>
<dbReference type="GO" id="GO:0005634">
    <property type="term" value="C:nucleus"/>
    <property type="evidence" value="ECO:0007669"/>
    <property type="project" value="TreeGrafter"/>
</dbReference>